<evidence type="ECO:0000256" key="5">
    <source>
        <dbReference type="ARBA" id="ARBA00022989"/>
    </source>
</evidence>
<keyword evidence="3 7" id="KW-0813">Transport</keyword>
<dbReference type="Proteomes" id="UP000431401">
    <property type="component" value="Unassembled WGS sequence"/>
</dbReference>
<evidence type="ECO:0000256" key="2">
    <source>
        <dbReference type="ARBA" id="ARBA00008974"/>
    </source>
</evidence>
<feature type="transmembrane region" description="Helical" evidence="8">
    <location>
        <begin position="403"/>
        <end position="422"/>
    </location>
</feature>
<proteinExistence type="inferred from homology"/>
<feature type="transmembrane region" description="Helical" evidence="8">
    <location>
        <begin position="209"/>
        <end position="229"/>
    </location>
</feature>
<evidence type="ECO:0000313" key="9">
    <source>
        <dbReference type="EMBL" id="MQY31354.1"/>
    </source>
</evidence>
<evidence type="ECO:0000256" key="3">
    <source>
        <dbReference type="ARBA" id="ARBA00022448"/>
    </source>
</evidence>
<evidence type="ECO:0008006" key="11">
    <source>
        <dbReference type="Google" id="ProtNLM"/>
    </source>
</evidence>
<evidence type="ECO:0000256" key="6">
    <source>
        <dbReference type="ARBA" id="ARBA00023136"/>
    </source>
</evidence>
<dbReference type="PANTHER" id="PTHR31806">
    <property type="entry name" value="PURINE-CYTOSINE PERMEASE FCY2-RELATED"/>
    <property type="match status" value="1"/>
</dbReference>
<gene>
    <name evidence="9" type="ORF">NRB56_69630</name>
</gene>
<keyword evidence="6 7" id="KW-0472">Membrane</keyword>
<dbReference type="GO" id="GO:0005886">
    <property type="term" value="C:plasma membrane"/>
    <property type="evidence" value="ECO:0007669"/>
    <property type="project" value="TreeGrafter"/>
</dbReference>
<evidence type="ECO:0000256" key="1">
    <source>
        <dbReference type="ARBA" id="ARBA00004141"/>
    </source>
</evidence>
<feature type="transmembrane region" description="Helical" evidence="8">
    <location>
        <begin position="293"/>
        <end position="324"/>
    </location>
</feature>
<keyword evidence="5 8" id="KW-1133">Transmembrane helix</keyword>
<feature type="transmembrane region" description="Helical" evidence="8">
    <location>
        <begin position="331"/>
        <end position="348"/>
    </location>
</feature>
<dbReference type="EMBL" id="WEGI01000018">
    <property type="protein sequence ID" value="MQY31354.1"/>
    <property type="molecule type" value="Genomic_DNA"/>
</dbReference>
<dbReference type="GO" id="GO:0022857">
    <property type="term" value="F:transmembrane transporter activity"/>
    <property type="evidence" value="ECO:0007669"/>
    <property type="project" value="InterPro"/>
</dbReference>
<feature type="transmembrane region" description="Helical" evidence="8">
    <location>
        <begin position="250"/>
        <end position="273"/>
    </location>
</feature>
<feature type="transmembrane region" description="Helical" evidence="8">
    <location>
        <begin position="144"/>
        <end position="165"/>
    </location>
</feature>
<dbReference type="InterPro" id="IPR026030">
    <property type="entry name" value="Pur-cyt_permease_Fcy2/21/22"/>
</dbReference>
<feature type="transmembrane region" description="Helical" evidence="8">
    <location>
        <begin position="360"/>
        <end position="382"/>
    </location>
</feature>
<evidence type="ECO:0000256" key="8">
    <source>
        <dbReference type="SAM" id="Phobius"/>
    </source>
</evidence>
<dbReference type="PIRSF" id="PIRSF002744">
    <property type="entry name" value="Pur-cyt_permease"/>
    <property type="match status" value="1"/>
</dbReference>
<dbReference type="Gene3D" id="1.10.4160.10">
    <property type="entry name" value="Hydantoin permease"/>
    <property type="match status" value="1"/>
</dbReference>
<evidence type="ECO:0000256" key="4">
    <source>
        <dbReference type="ARBA" id="ARBA00022692"/>
    </source>
</evidence>
<dbReference type="AlphaFoldDB" id="A0A7K0E2H7"/>
<comment type="subcellular location">
    <subcellularLocation>
        <location evidence="1">Membrane</location>
        <topology evidence="1">Multi-pass membrane protein</topology>
    </subcellularLocation>
</comment>
<protein>
    <recommendedName>
        <fullName evidence="11">Cytosine permease</fullName>
    </recommendedName>
</protein>
<feature type="transmembrane region" description="Helical" evidence="8">
    <location>
        <begin position="428"/>
        <end position="453"/>
    </location>
</feature>
<dbReference type="OrthoDB" id="9809167at2"/>
<comment type="similarity">
    <text evidence="2 7">Belongs to the purine-cytosine permease (2.A.39) family.</text>
</comment>
<evidence type="ECO:0000313" key="10">
    <source>
        <dbReference type="Proteomes" id="UP000431401"/>
    </source>
</evidence>
<name>A0A7K0E2H7_9NOCA</name>
<comment type="caution">
    <text evidence="9">The sequence shown here is derived from an EMBL/GenBank/DDBJ whole genome shotgun (WGS) entry which is preliminary data.</text>
</comment>
<sequence>MSGTSPSLSPLARLVPRDLFVVERAGVEPVGAADRRGRAGSLFTLWFSSNVQFATLTSGILGTAVFGLGFAQAIAAIALGSLIGSAAIGVLSGYGPRFGVAQLVQSRGPFGYYGNVLPAFLVFFKACAWFSVESVLGAFTIQTLAGIGFAPAFAITVVAQILLALIGYQLIHRFQRAMAVLLAVVFLAVSWYGLTDGNLAAGFDAHKAGALGTSGAFIVTTAVQAARTMSFSSYASDYSRYLPRHTSGRAVFAAAGGGALLASVWIGGLGAAIGTQTMVGTPADLVDKVLPAGLGTVALIALWLSNTATACIDCYSGAMAALLLDIPMRRWQSVLGVGAIGTVAGWIAGRGDYYDNFESFLFLLGYWVGPWLGVMIVYLTVIARGRTAPELFYDKTRRVRPGLIAWIAGVAVSIPFMSQSMFTGPVAHAIPGLGDITAAIGFLGGALACWTLFRWSPDSVGPRAAADVAAERN</sequence>
<organism evidence="9 10">
    <name type="scientific">Nocardia aurantia</name>
    <dbReference type="NCBI Taxonomy" id="2585199"/>
    <lineage>
        <taxon>Bacteria</taxon>
        <taxon>Bacillati</taxon>
        <taxon>Actinomycetota</taxon>
        <taxon>Actinomycetes</taxon>
        <taxon>Mycobacteriales</taxon>
        <taxon>Nocardiaceae</taxon>
        <taxon>Nocardia</taxon>
    </lineage>
</organism>
<feature type="transmembrane region" description="Helical" evidence="8">
    <location>
        <begin position="70"/>
        <end position="91"/>
    </location>
</feature>
<feature type="transmembrane region" description="Helical" evidence="8">
    <location>
        <begin position="112"/>
        <end position="132"/>
    </location>
</feature>
<dbReference type="RefSeq" id="WP_153348593.1">
    <property type="nucleotide sequence ID" value="NZ_WEGI01000018.1"/>
</dbReference>
<evidence type="ECO:0000256" key="7">
    <source>
        <dbReference type="PIRNR" id="PIRNR002744"/>
    </source>
</evidence>
<feature type="transmembrane region" description="Helical" evidence="8">
    <location>
        <begin position="177"/>
        <end position="194"/>
    </location>
</feature>
<feature type="transmembrane region" description="Helical" evidence="8">
    <location>
        <begin position="43"/>
        <end position="64"/>
    </location>
</feature>
<keyword evidence="10" id="KW-1185">Reference proteome</keyword>
<keyword evidence="4 8" id="KW-0812">Transmembrane</keyword>
<dbReference type="InterPro" id="IPR001248">
    <property type="entry name" value="Pur-cyt_permease"/>
</dbReference>
<accession>A0A7K0E2H7</accession>
<dbReference type="PANTHER" id="PTHR31806:SF1">
    <property type="entry name" value="PURINE-CYTOSINE PERMEASE FCY2-RELATED"/>
    <property type="match status" value="1"/>
</dbReference>
<reference evidence="9 10" key="1">
    <citation type="submission" date="2019-10" db="EMBL/GenBank/DDBJ databases">
        <title>Nocardia macrotermitis sp. nov. and Nocardia aurantia sp. nov., isolated from the gut of fungus growing-termite Macrotermes natalensis.</title>
        <authorList>
            <person name="Benndorf R."/>
            <person name="Schwitalla J."/>
            <person name="Martin K."/>
            <person name="De Beer W."/>
            <person name="Kaster A.-K."/>
            <person name="Vollmers J."/>
            <person name="Poulsen M."/>
            <person name="Beemelmanns C."/>
        </authorList>
    </citation>
    <scope>NUCLEOTIDE SEQUENCE [LARGE SCALE GENOMIC DNA]</scope>
    <source>
        <strain evidence="9 10">RB56</strain>
    </source>
</reference>
<dbReference type="Pfam" id="PF02133">
    <property type="entry name" value="Transp_cyt_pur"/>
    <property type="match status" value="1"/>
</dbReference>